<dbReference type="Gene3D" id="1.10.3210.10">
    <property type="entry name" value="Hypothetical protein af1432"/>
    <property type="match status" value="1"/>
</dbReference>
<dbReference type="AlphaFoldDB" id="A0A1G9AK71"/>
<dbReference type="NCBIfam" id="TIGR00277">
    <property type="entry name" value="HDIG"/>
    <property type="match status" value="1"/>
</dbReference>
<gene>
    <name evidence="3" type="ORF">SAMN04488540_1246</name>
</gene>
<dbReference type="RefSeq" id="WP_090368142.1">
    <property type="nucleotide sequence ID" value="NZ_FNEM01000024.1"/>
</dbReference>
<protein>
    <submittedName>
        <fullName evidence="3">HDIG domain-containing protein</fullName>
    </submittedName>
</protein>
<dbReference type="InterPro" id="IPR037522">
    <property type="entry name" value="HD_GYP_dom"/>
</dbReference>
<dbReference type="CDD" id="cd00077">
    <property type="entry name" value="HDc"/>
    <property type="match status" value="1"/>
</dbReference>
<feature type="coiled-coil region" evidence="1">
    <location>
        <begin position="74"/>
        <end position="126"/>
    </location>
</feature>
<dbReference type="Pfam" id="PF13487">
    <property type="entry name" value="HD_5"/>
    <property type="match status" value="1"/>
</dbReference>
<proteinExistence type="predicted"/>
<keyword evidence="1" id="KW-0175">Coiled coil</keyword>
<name>A0A1G9AK71_9GAMM</name>
<dbReference type="PROSITE" id="PS51832">
    <property type="entry name" value="HD_GYP"/>
    <property type="match status" value="1"/>
</dbReference>
<keyword evidence="4" id="KW-1185">Reference proteome</keyword>
<evidence type="ECO:0000313" key="3">
    <source>
        <dbReference type="EMBL" id="SDK27678.1"/>
    </source>
</evidence>
<accession>A0A1G9AK71</accession>
<dbReference type="InterPro" id="IPR003607">
    <property type="entry name" value="HD/PDEase_dom"/>
</dbReference>
<dbReference type="GO" id="GO:0008081">
    <property type="term" value="F:phosphoric diester hydrolase activity"/>
    <property type="evidence" value="ECO:0007669"/>
    <property type="project" value="UniProtKB-ARBA"/>
</dbReference>
<dbReference type="OrthoDB" id="9764808at2"/>
<dbReference type="Proteomes" id="UP000199527">
    <property type="component" value="Unassembled WGS sequence"/>
</dbReference>
<sequence>MSSSIRKVPVDQLQVGNYIRLPISWREHPFMFNSFKLKSQQQILLLKKLNLTHVMVDLKRSDTQILSSPALPDLAESKADLDKINQQMQAQKQQGIKELKQFRKEYKKHEREYADSLAQLRAINNKLTLKPMDALGQCSKLVKEMASSLSGGSQVTLHLMNDDIRPDDPNYHTLNVTVLAMMLAKQVGMSEEEIILVGQGAMLHDCGKLLQPKSLTMKKQPSRTEMIELQRHTVLGQELLRNQRHLPRDITAMIGQHHEFLDGSGYPKGLKEKEIEPLAQLIAVVNTYDDLCHPRDKTKTRPPGTVLGLLYKSFKTKLNNHYVQQFIKMMGVYPPGSVVQLSSGQFGLVTSVNSHKLLYPSVLVYDPAVPRQEAAAIAIDSQGLTIERSILASALTPEAFQYLSPKERMSYFYDTRQA</sequence>
<dbReference type="SUPFAM" id="SSF109604">
    <property type="entry name" value="HD-domain/PDEase-like"/>
    <property type="match status" value="1"/>
</dbReference>
<reference evidence="4" key="1">
    <citation type="submission" date="2016-10" db="EMBL/GenBank/DDBJ databases">
        <authorList>
            <person name="Varghese N."/>
            <person name="Submissions S."/>
        </authorList>
    </citation>
    <scope>NUCLEOTIDE SEQUENCE [LARGE SCALE GENOMIC DNA]</scope>
    <source>
        <strain evidence="4">DSM 23317</strain>
    </source>
</reference>
<evidence type="ECO:0000259" key="2">
    <source>
        <dbReference type="PROSITE" id="PS51832"/>
    </source>
</evidence>
<dbReference type="PANTHER" id="PTHR43155:SF2">
    <property type="entry name" value="CYCLIC DI-GMP PHOSPHODIESTERASE PA4108"/>
    <property type="match status" value="1"/>
</dbReference>
<feature type="domain" description="HD-GYP" evidence="2">
    <location>
        <begin position="147"/>
        <end position="342"/>
    </location>
</feature>
<dbReference type="InterPro" id="IPR021812">
    <property type="entry name" value="DUF3391"/>
</dbReference>
<dbReference type="Pfam" id="PF11871">
    <property type="entry name" value="DUF3391"/>
    <property type="match status" value="1"/>
</dbReference>
<dbReference type="InterPro" id="IPR006675">
    <property type="entry name" value="HDIG_dom"/>
</dbReference>
<dbReference type="EMBL" id="FNEM01000024">
    <property type="protein sequence ID" value="SDK27678.1"/>
    <property type="molecule type" value="Genomic_DNA"/>
</dbReference>
<evidence type="ECO:0000313" key="4">
    <source>
        <dbReference type="Proteomes" id="UP000199527"/>
    </source>
</evidence>
<dbReference type="PANTHER" id="PTHR43155">
    <property type="entry name" value="CYCLIC DI-GMP PHOSPHODIESTERASE PA4108-RELATED"/>
    <property type="match status" value="1"/>
</dbReference>
<organism evidence="3 4">
    <name type="scientific">Ferrimonas sediminum</name>
    <dbReference type="NCBI Taxonomy" id="718193"/>
    <lineage>
        <taxon>Bacteria</taxon>
        <taxon>Pseudomonadati</taxon>
        <taxon>Pseudomonadota</taxon>
        <taxon>Gammaproteobacteria</taxon>
        <taxon>Alteromonadales</taxon>
        <taxon>Ferrimonadaceae</taxon>
        <taxon>Ferrimonas</taxon>
    </lineage>
</organism>
<evidence type="ECO:0000256" key="1">
    <source>
        <dbReference type="SAM" id="Coils"/>
    </source>
</evidence>